<comment type="caution">
    <text evidence="5">The sequence shown here is derived from an EMBL/GenBank/DDBJ whole genome shotgun (WGS) entry which is preliminary data.</text>
</comment>
<dbReference type="InterPro" id="IPR036188">
    <property type="entry name" value="FAD/NAD-bd_sf"/>
</dbReference>
<dbReference type="InterPro" id="IPR020946">
    <property type="entry name" value="Flavin_mOase-like"/>
</dbReference>
<protein>
    <submittedName>
        <fullName evidence="5">Uncharacterized protein</fullName>
    </submittedName>
</protein>
<comment type="similarity">
    <text evidence="1">Belongs to the FMO family.</text>
</comment>
<evidence type="ECO:0000256" key="2">
    <source>
        <dbReference type="ARBA" id="ARBA00022630"/>
    </source>
</evidence>
<dbReference type="SUPFAM" id="SSF51971">
    <property type="entry name" value="Nucleotide-binding domain"/>
    <property type="match status" value="1"/>
</dbReference>
<keyword evidence="3" id="KW-0274">FAD</keyword>
<evidence type="ECO:0000313" key="6">
    <source>
        <dbReference type="Proteomes" id="UP000319257"/>
    </source>
</evidence>
<dbReference type="Proteomes" id="UP000319257">
    <property type="component" value="Unassembled WGS sequence"/>
</dbReference>
<evidence type="ECO:0000256" key="3">
    <source>
        <dbReference type="ARBA" id="ARBA00022827"/>
    </source>
</evidence>
<dbReference type="GeneID" id="41977690"/>
<keyword evidence="6" id="KW-1185">Reference proteome</keyword>
<dbReference type="OrthoDB" id="2915840at2759"/>
<dbReference type="GO" id="GO:0050661">
    <property type="term" value="F:NADP binding"/>
    <property type="evidence" value="ECO:0007669"/>
    <property type="project" value="InterPro"/>
</dbReference>
<dbReference type="Gene3D" id="3.50.50.60">
    <property type="entry name" value="FAD/NAD(P)-binding domain"/>
    <property type="match status" value="1"/>
</dbReference>
<reference evidence="5 6" key="1">
    <citation type="submission" date="2019-06" db="EMBL/GenBank/DDBJ databases">
        <title>Draft genome sequence of the filamentous fungus Phialemoniopsis curvata isolated from diesel fuel.</title>
        <authorList>
            <person name="Varaljay V.A."/>
            <person name="Lyon W.J."/>
            <person name="Crouch A.L."/>
            <person name="Drake C.E."/>
            <person name="Hollomon J.M."/>
            <person name="Nadeau L.J."/>
            <person name="Nunn H.S."/>
            <person name="Stevenson B.S."/>
            <person name="Bojanowski C.L."/>
            <person name="Crookes-Goodson W.J."/>
        </authorList>
    </citation>
    <scope>NUCLEOTIDE SEQUENCE [LARGE SCALE GENOMIC DNA]</scope>
    <source>
        <strain evidence="5 6">D216</strain>
    </source>
</reference>
<dbReference type="InParanoid" id="A0A507AKP6"/>
<dbReference type="EMBL" id="SKBQ01000081">
    <property type="protein sequence ID" value="TPX08043.1"/>
    <property type="molecule type" value="Genomic_DNA"/>
</dbReference>
<evidence type="ECO:0000313" key="5">
    <source>
        <dbReference type="EMBL" id="TPX08043.1"/>
    </source>
</evidence>
<sequence>MDTYDVVIIGAGWFGLSAAKTRLEIHPEEKLLVLESASSFGGSWSADRLYPGLKSNNFWGSYEHPDFPMLEEVYGVKHGQHIPAAVLHQYLTDFAKRFGVYERTKLNAFVRHAKQMPDGTWELSAEISGAKTVIRTAKLIIATGLTSQPNLPTYAGEESFTGLKFHAKSFCEHGETAKSAKRVVIVGCGKSAYDCAYAFATEGDAQVDLLIRPSGQGPVWLVPGHVTPFRRMMEELLHTRCLTWFSPTPWGAEDGYGVAREWLQKNGLGRLITANWWANMNNEVIETHGFDTDPELFKFKPWQPAFWTGSGVGIHNFDSSLWDLVKKGRIRAHIADIDKLDGSQVFLSNGKVLEADVICCATGWRKESTMTFEGVELEGLGLPIPAEEQARLRKEADEEVLERFPILRNQPVLRYERTKSEPLRYYRFMVPPSHFNRRNLAFAGMVSTTSTASFANAQALWISAYFDGKLSREPKSQDEVVKEVLLHTQFGKWRYPCGYGDSLPDFAFDALPYVDMLLNDLGIKNHRKGTTMAELVEPYKPRDYKGITQEWLGVADKCQLAN</sequence>
<dbReference type="SUPFAM" id="SSF51905">
    <property type="entry name" value="FAD/NAD(P)-binding domain"/>
    <property type="match status" value="1"/>
</dbReference>
<dbReference type="AlphaFoldDB" id="A0A507AKP6"/>
<evidence type="ECO:0000256" key="1">
    <source>
        <dbReference type="ARBA" id="ARBA00009183"/>
    </source>
</evidence>
<dbReference type="GO" id="GO:0050660">
    <property type="term" value="F:flavin adenine dinucleotide binding"/>
    <property type="evidence" value="ECO:0007669"/>
    <property type="project" value="InterPro"/>
</dbReference>
<organism evidence="5 6">
    <name type="scientific">Thyridium curvatum</name>
    <dbReference type="NCBI Taxonomy" id="1093900"/>
    <lineage>
        <taxon>Eukaryota</taxon>
        <taxon>Fungi</taxon>
        <taxon>Dikarya</taxon>
        <taxon>Ascomycota</taxon>
        <taxon>Pezizomycotina</taxon>
        <taxon>Sordariomycetes</taxon>
        <taxon>Sordariomycetidae</taxon>
        <taxon>Thyridiales</taxon>
        <taxon>Thyridiaceae</taxon>
        <taxon>Thyridium</taxon>
    </lineage>
</organism>
<evidence type="ECO:0000256" key="4">
    <source>
        <dbReference type="ARBA" id="ARBA00023002"/>
    </source>
</evidence>
<gene>
    <name evidence="5" type="ORF">E0L32_010243</name>
</gene>
<name>A0A507AKP6_9PEZI</name>
<keyword evidence="4" id="KW-0560">Oxidoreductase</keyword>
<dbReference type="InterPro" id="IPR050346">
    <property type="entry name" value="FMO-like"/>
</dbReference>
<keyword evidence="2" id="KW-0285">Flavoprotein</keyword>
<proteinExistence type="inferred from homology"/>
<dbReference type="Pfam" id="PF00743">
    <property type="entry name" value="FMO-like"/>
    <property type="match status" value="1"/>
</dbReference>
<dbReference type="GO" id="GO:0004499">
    <property type="term" value="F:N,N-dimethylaniline monooxygenase activity"/>
    <property type="evidence" value="ECO:0007669"/>
    <property type="project" value="InterPro"/>
</dbReference>
<dbReference type="RefSeq" id="XP_030989754.1">
    <property type="nucleotide sequence ID" value="XM_031132839.1"/>
</dbReference>
<dbReference type="PANTHER" id="PTHR23023">
    <property type="entry name" value="DIMETHYLANILINE MONOOXYGENASE"/>
    <property type="match status" value="1"/>
</dbReference>
<accession>A0A507AKP6</accession>